<evidence type="ECO:0000256" key="1">
    <source>
        <dbReference type="ARBA" id="ARBA00005474"/>
    </source>
</evidence>
<dbReference type="InterPro" id="IPR004883">
    <property type="entry name" value="LOB"/>
</dbReference>
<keyword evidence="5" id="KW-1185">Reference proteome</keyword>
<evidence type="ECO:0000259" key="3">
    <source>
        <dbReference type="PROSITE" id="PS50891"/>
    </source>
</evidence>
<dbReference type="PANTHER" id="PTHR31301">
    <property type="entry name" value="LOB DOMAIN-CONTAINING PROTEIN 4-RELATED"/>
    <property type="match status" value="1"/>
</dbReference>
<dbReference type="PROSITE" id="PS50891">
    <property type="entry name" value="LOB"/>
    <property type="match status" value="1"/>
</dbReference>
<comment type="similarity">
    <text evidence="1">Belongs to the LOB domain-containing protein family.</text>
</comment>
<feature type="domain" description="LOB" evidence="3">
    <location>
        <begin position="1"/>
        <end position="102"/>
    </location>
</feature>
<keyword evidence="2" id="KW-0175">Coiled coil</keyword>
<feature type="coiled-coil region" evidence="2">
    <location>
        <begin position="81"/>
        <end position="108"/>
    </location>
</feature>
<accession>R0H7D0</accession>
<name>R0H7D0_9BRAS</name>
<dbReference type="PANTHER" id="PTHR31301:SF68">
    <property type="entry name" value="LOB DOMAIN-CONTAINING PROTEIN 32-RELATED"/>
    <property type="match status" value="1"/>
</dbReference>
<dbReference type="EMBL" id="KB870809">
    <property type="protein sequence ID" value="EOA25204.1"/>
    <property type="molecule type" value="Genomic_DNA"/>
</dbReference>
<reference evidence="5" key="1">
    <citation type="journal article" date="2013" name="Nat. Genet.">
        <title>The Capsella rubella genome and the genomic consequences of rapid mating system evolution.</title>
        <authorList>
            <person name="Slotte T."/>
            <person name="Hazzouri K.M."/>
            <person name="Agren J.A."/>
            <person name="Koenig D."/>
            <person name="Maumus F."/>
            <person name="Guo Y.L."/>
            <person name="Steige K."/>
            <person name="Platts A.E."/>
            <person name="Escobar J.S."/>
            <person name="Newman L.K."/>
            <person name="Wang W."/>
            <person name="Mandakova T."/>
            <person name="Vello E."/>
            <person name="Smith L.M."/>
            <person name="Henz S.R."/>
            <person name="Steffen J."/>
            <person name="Takuno S."/>
            <person name="Brandvain Y."/>
            <person name="Coop G."/>
            <person name="Andolfatto P."/>
            <person name="Hu T.T."/>
            <person name="Blanchette M."/>
            <person name="Clark R.M."/>
            <person name="Quesneville H."/>
            <person name="Nordborg M."/>
            <person name="Gaut B.S."/>
            <person name="Lysak M.A."/>
            <person name="Jenkins J."/>
            <person name="Grimwood J."/>
            <person name="Chapman J."/>
            <person name="Prochnik S."/>
            <person name="Shu S."/>
            <person name="Rokhsar D."/>
            <person name="Schmutz J."/>
            <person name="Weigel D."/>
            <person name="Wright S.I."/>
        </authorList>
    </citation>
    <scope>NUCLEOTIDE SEQUENCE [LARGE SCALE GENOMIC DNA]</scope>
    <source>
        <strain evidence="5">cv. Monte Gargano</strain>
    </source>
</reference>
<evidence type="ECO:0000313" key="4">
    <source>
        <dbReference type="EMBL" id="EOA25204.1"/>
    </source>
</evidence>
<evidence type="ECO:0000256" key="2">
    <source>
        <dbReference type="SAM" id="Coils"/>
    </source>
</evidence>
<dbReference type="STRING" id="81985.R0H7D0"/>
<sequence>MESCECKNVKHACIEECVFAPYLPANKPEKYNTLSKVFDISSVAELVMGIEPSQKQACVDSLCFEAEARLRDPVMGCTGLIHQLQHQLQNLQIQSKIAKRELMMVLQEIHNRNRIAQRQNLQQLYIRSRF</sequence>
<dbReference type="Pfam" id="PF03195">
    <property type="entry name" value="LOB"/>
    <property type="match status" value="1"/>
</dbReference>
<protein>
    <recommendedName>
        <fullName evidence="3">LOB domain-containing protein</fullName>
    </recommendedName>
</protein>
<dbReference type="AlphaFoldDB" id="R0H7D0"/>
<organism evidence="4 5">
    <name type="scientific">Capsella rubella</name>
    <dbReference type="NCBI Taxonomy" id="81985"/>
    <lineage>
        <taxon>Eukaryota</taxon>
        <taxon>Viridiplantae</taxon>
        <taxon>Streptophyta</taxon>
        <taxon>Embryophyta</taxon>
        <taxon>Tracheophyta</taxon>
        <taxon>Spermatophyta</taxon>
        <taxon>Magnoliopsida</taxon>
        <taxon>eudicotyledons</taxon>
        <taxon>Gunneridae</taxon>
        <taxon>Pentapetalae</taxon>
        <taxon>rosids</taxon>
        <taxon>malvids</taxon>
        <taxon>Brassicales</taxon>
        <taxon>Brassicaceae</taxon>
        <taxon>Camelineae</taxon>
        <taxon>Capsella</taxon>
    </lineage>
</organism>
<evidence type="ECO:0000313" key="5">
    <source>
        <dbReference type="Proteomes" id="UP000029121"/>
    </source>
</evidence>
<proteinExistence type="inferred from homology"/>
<gene>
    <name evidence="4" type="ORF">CARUB_v10018517mg</name>
</gene>
<dbReference type="Proteomes" id="UP000029121">
    <property type="component" value="Unassembled WGS sequence"/>
</dbReference>